<proteinExistence type="inferred from homology"/>
<comment type="similarity">
    <text evidence="2 6">Belongs to the methyltransferase superfamily.</text>
</comment>
<dbReference type="EC" id="2.1.1.-" evidence="6"/>
<keyword evidence="4 6" id="KW-0735">Signal-anchor</keyword>
<dbReference type="AlphaFoldDB" id="A0A804U6U8"/>
<evidence type="ECO:0000313" key="8">
    <source>
        <dbReference type="Proteomes" id="UP000007305"/>
    </source>
</evidence>
<evidence type="ECO:0000256" key="1">
    <source>
        <dbReference type="ARBA" id="ARBA00004606"/>
    </source>
</evidence>
<protein>
    <recommendedName>
        <fullName evidence="6">Methyltransferase</fullName>
        <ecNumber evidence="6">2.1.1.-</ecNumber>
    </recommendedName>
</protein>
<evidence type="ECO:0000256" key="6">
    <source>
        <dbReference type="RuleBase" id="RU366043"/>
    </source>
</evidence>
<organism evidence="7 8">
    <name type="scientific">Zea mays</name>
    <name type="common">Maize</name>
    <dbReference type="NCBI Taxonomy" id="4577"/>
    <lineage>
        <taxon>Eukaryota</taxon>
        <taxon>Viridiplantae</taxon>
        <taxon>Streptophyta</taxon>
        <taxon>Embryophyta</taxon>
        <taxon>Tracheophyta</taxon>
        <taxon>Spermatophyta</taxon>
        <taxon>Magnoliopsida</taxon>
        <taxon>Liliopsida</taxon>
        <taxon>Poales</taxon>
        <taxon>Poaceae</taxon>
        <taxon>PACMAD clade</taxon>
        <taxon>Panicoideae</taxon>
        <taxon>Andropogonodae</taxon>
        <taxon>Andropogoneae</taxon>
        <taxon>Tripsacinae</taxon>
        <taxon>Zea</taxon>
    </lineage>
</organism>
<dbReference type="InParanoid" id="A0A804U6U8"/>
<evidence type="ECO:0000256" key="3">
    <source>
        <dbReference type="ARBA" id="ARBA00022603"/>
    </source>
</evidence>
<comment type="subcellular location">
    <subcellularLocation>
        <location evidence="5">Endomembrane system</location>
        <topology evidence="5">Single-pass membrane protein</topology>
    </subcellularLocation>
    <subcellularLocation>
        <location evidence="1 6">Membrane</location>
        <topology evidence="1 6">Single-pass type II membrane protein</topology>
    </subcellularLocation>
</comment>
<dbReference type="PANTHER" id="PTHR10108">
    <property type="entry name" value="SAM-DEPENDENT METHYLTRANSFERASE"/>
    <property type="match status" value="1"/>
</dbReference>
<dbReference type="GO" id="GO:0032259">
    <property type="term" value="P:methylation"/>
    <property type="evidence" value="ECO:0007669"/>
    <property type="project" value="UniProtKB-KW"/>
</dbReference>
<dbReference type="PANTHER" id="PTHR10108:SF1120">
    <property type="entry name" value="METHYLTRANSFERASE PMT8-RELATED"/>
    <property type="match status" value="1"/>
</dbReference>
<evidence type="ECO:0000256" key="4">
    <source>
        <dbReference type="ARBA" id="ARBA00022968"/>
    </source>
</evidence>
<reference evidence="7" key="3">
    <citation type="submission" date="2021-05" db="UniProtKB">
        <authorList>
            <consortium name="EnsemblPlants"/>
        </authorList>
    </citation>
    <scope>IDENTIFICATION</scope>
    <source>
        <strain evidence="7">cv. B73</strain>
    </source>
</reference>
<dbReference type="EnsemblPlants" id="Zm00001eb223570_T001">
    <property type="protein sequence ID" value="Zm00001eb223570_P001"/>
    <property type="gene ID" value="Zm00001eb223570"/>
</dbReference>
<evidence type="ECO:0000313" key="7">
    <source>
        <dbReference type="EnsemblPlants" id="Zm00001eb223570_P001"/>
    </source>
</evidence>
<sequence>MKEQANAPDDLPPQLLFAHQVPIKWPKSRDVVWKANIPHTHLAKEKSDQNWMVEAGEKIKFPGGGTHFHHEADKYISNIANMLNFKDNNINNEGMLRTVLDVGCGVASFGGYLLSSNVIAMSLAPNDVHQNQIQ</sequence>
<keyword evidence="6" id="KW-0325">Glycoprotein</keyword>
<accession>A0A804U6U8</accession>
<dbReference type="InterPro" id="IPR004159">
    <property type="entry name" value="Put_SAM_MeTrfase"/>
</dbReference>
<dbReference type="GO" id="GO:0012505">
    <property type="term" value="C:endomembrane system"/>
    <property type="evidence" value="ECO:0007669"/>
    <property type="project" value="UniProtKB-SubCell"/>
</dbReference>
<reference evidence="8" key="1">
    <citation type="journal article" date="2009" name="Science">
        <title>The B73 maize genome: complexity, diversity, and dynamics.</title>
        <authorList>
            <person name="Schnable P.S."/>
            <person name="Ware D."/>
            <person name="Fulton R.S."/>
            <person name="Stein J.C."/>
            <person name="Wei F."/>
            <person name="Pasternak S."/>
            <person name="Liang C."/>
            <person name="Zhang J."/>
            <person name="Fulton L."/>
            <person name="Graves T.A."/>
            <person name="Minx P."/>
            <person name="Reily A.D."/>
            <person name="Courtney L."/>
            <person name="Kruchowski S.S."/>
            <person name="Tomlinson C."/>
            <person name="Strong C."/>
            <person name="Delehaunty K."/>
            <person name="Fronick C."/>
            <person name="Courtney B."/>
            <person name="Rock S.M."/>
            <person name="Belter E."/>
            <person name="Du F."/>
            <person name="Kim K."/>
            <person name="Abbott R.M."/>
            <person name="Cotton M."/>
            <person name="Levy A."/>
            <person name="Marchetto P."/>
            <person name="Ochoa K."/>
            <person name="Jackson S.M."/>
            <person name="Gillam B."/>
            <person name="Chen W."/>
            <person name="Yan L."/>
            <person name="Higginbotham J."/>
            <person name="Cardenas M."/>
            <person name="Waligorski J."/>
            <person name="Applebaum E."/>
            <person name="Phelps L."/>
            <person name="Falcone J."/>
            <person name="Kanchi K."/>
            <person name="Thane T."/>
            <person name="Scimone A."/>
            <person name="Thane N."/>
            <person name="Henke J."/>
            <person name="Wang T."/>
            <person name="Ruppert J."/>
            <person name="Shah N."/>
            <person name="Rotter K."/>
            <person name="Hodges J."/>
            <person name="Ingenthron E."/>
            <person name="Cordes M."/>
            <person name="Kohlberg S."/>
            <person name="Sgro J."/>
            <person name="Delgado B."/>
            <person name="Mead K."/>
            <person name="Chinwalla A."/>
            <person name="Leonard S."/>
            <person name="Crouse K."/>
            <person name="Collura K."/>
            <person name="Kudrna D."/>
            <person name="Currie J."/>
            <person name="He R."/>
            <person name="Angelova A."/>
            <person name="Rajasekar S."/>
            <person name="Mueller T."/>
            <person name="Lomeli R."/>
            <person name="Scara G."/>
            <person name="Ko A."/>
            <person name="Delaney K."/>
            <person name="Wissotski M."/>
            <person name="Lopez G."/>
            <person name="Campos D."/>
            <person name="Braidotti M."/>
            <person name="Ashley E."/>
            <person name="Golser W."/>
            <person name="Kim H."/>
            <person name="Lee S."/>
            <person name="Lin J."/>
            <person name="Dujmic Z."/>
            <person name="Kim W."/>
            <person name="Talag J."/>
            <person name="Zuccolo A."/>
            <person name="Fan C."/>
            <person name="Sebastian A."/>
            <person name="Kramer M."/>
            <person name="Spiegel L."/>
            <person name="Nascimento L."/>
            <person name="Zutavern T."/>
            <person name="Miller B."/>
            <person name="Ambroise C."/>
            <person name="Muller S."/>
            <person name="Spooner W."/>
            <person name="Narechania A."/>
            <person name="Ren L."/>
            <person name="Wei S."/>
            <person name="Kumari S."/>
            <person name="Faga B."/>
            <person name="Levy M.J."/>
            <person name="McMahan L."/>
            <person name="Van Buren P."/>
            <person name="Vaughn M.W."/>
            <person name="Ying K."/>
            <person name="Yeh C.-T."/>
            <person name="Emrich S.J."/>
            <person name="Jia Y."/>
            <person name="Kalyanaraman A."/>
            <person name="Hsia A.-P."/>
            <person name="Barbazuk W.B."/>
            <person name="Baucom R.S."/>
            <person name="Brutnell T.P."/>
            <person name="Carpita N.C."/>
            <person name="Chaparro C."/>
            <person name="Chia J.-M."/>
            <person name="Deragon J.-M."/>
            <person name="Estill J.C."/>
            <person name="Fu Y."/>
            <person name="Jeddeloh J.A."/>
            <person name="Han Y."/>
            <person name="Lee H."/>
            <person name="Li P."/>
            <person name="Lisch D.R."/>
            <person name="Liu S."/>
            <person name="Liu Z."/>
            <person name="Nagel D.H."/>
            <person name="McCann M.C."/>
            <person name="SanMiguel P."/>
            <person name="Myers A.M."/>
            <person name="Nettleton D."/>
            <person name="Nguyen J."/>
            <person name="Penning B.W."/>
            <person name="Ponnala L."/>
            <person name="Schneider K.L."/>
            <person name="Schwartz D.C."/>
            <person name="Sharma A."/>
            <person name="Soderlund C."/>
            <person name="Springer N.M."/>
            <person name="Sun Q."/>
            <person name="Wang H."/>
            <person name="Waterman M."/>
            <person name="Westerman R."/>
            <person name="Wolfgruber T.K."/>
            <person name="Yang L."/>
            <person name="Yu Y."/>
            <person name="Zhang L."/>
            <person name="Zhou S."/>
            <person name="Zhu Q."/>
            <person name="Bennetzen J.L."/>
            <person name="Dawe R.K."/>
            <person name="Jiang J."/>
            <person name="Jiang N."/>
            <person name="Presting G.G."/>
            <person name="Wessler S.R."/>
            <person name="Aluru S."/>
            <person name="Martienssen R.A."/>
            <person name="Clifton S.W."/>
            <person name="McCombie W.R."/>
            <person name="Wing R.A."/>
            <person name="Wilson R.K."/>
        </authorList>
    </citation>
    <scope>NUCLEOTIDE SEQUENCE [LARGE SCALE GENOMIC DNA]</scope>
    <source>
        <strain evidence="8">cv. B73</strain>
    </source>
</reference>
<dbReference type="Pfam" id="PF03141">
    <property type="entry name" value="Methyltransf_29"/>
    <property type="match status" value="1"/>
</dbReference>
<dbReference type="InterPro" id="IPR029063">
    <property type="entry name" value="SAM-dependent_MTases_sf"/>
</dbReference>
<keyword evidence="4 6" id="KW-0812">Transmembrane</keyword>
<dbReference type="GO" id="GO:0016020">
    <property type="term" value="C:membrane"/>
    <property type="evidence" value="ECO:0007669"/>
    <property type="project" value="UniProtKB-SubCell"/>
</dbReference>
<evidence type="ECO:0000256" key="2">
    <source>
        <dbReference type="ARBA" id="ARBA00008361"/>
    </source>
</evidence>
<name>A0A804U6U8_MAIZE</name>
<evidence type="ECO:0000256" key="5">
    <source>
        <dbReference type="ARBA" id="ARBA00037847"/>
    </source>
</evidence>
<dbReference type="Gramene" id="Zm00001eb223570_T001">
    <property type="protein sequence ID" value="Zm00001eb223570_P001"/>
    <property type="gene ID" value="Zm00001eb223570"/>
</dbReference>
<dbReference type="Proteomes" id="UP000007305">
    <property type="component" value="Chromosome 5"/>
</dbReference>
<keyword evidence="8" id="KW-1185">Reference proteome</keyword>
<reference evidence="7" key="2">
    <citation type="submission" date="2019-07" db="EMBL/GenBank/DDBJ databases">
        <authorList>
            <person name="Seetharam A."/>
            <person name="Woodhouse M."/>
            <person name="Cannon E."/>
        </authorList>
    </citation>
    <scope>NUCLEOTIDE SEQUENCE [LARGE SCALE GENOMIC DNA]</scope>
    <source>
        <strain evidence="7">cv. B73</strain>
    </source>
</reference>
<dbReference type="SUPFAM" id="SSF53335">
    <property type="entry name" value="S-adenosyl-L-methionine-dependent methyltransferases"/>
    <property type="match status" value="1"/>
</dbReference>
<dbReference type="GO" id="GO:0008168">
    <property type="term" value="F:methyltransferase activity"/>
    <property type="evidence" value="ECO:0007669"/>
    <property type="project" value="UniProtKB-UniRule"/>
</dbReference>
<keyword evidence="3 6" id="KW-0489">Methyltransferase</keyword>
<keyword evidence="6" id="KW-0808">Transferase</keyword>